<dbReference type="GO" id="GO:0007018">
    <property type="term" value="P:microtubule-based movement"/>
    <property type="evidence" value="ECO:0007669"/>
    <property type="project" value="TreeGrafter"/>
</dbReference>
<comment type="caution">
    <text evidence="3">The sequence shown here is derived from an EMBL/GenBank/DDBJ whole genome shotgun (WGS) entry which is preliminary data.</text>
</comment>
<keyword evidence="4" id="KW-1185">Reference proteome</keyword>
<dbReference type="EMBL" id="JADGKB010000020">
    <property type="protein sequence ID" value="KAJ3259195.1"/>
    <property type="molecule type" value="Genomic_DNA"/>
</dbReference>
<dbReference type="AlphaFoldDB" id="A0AAD5UKZ0"/>
<dbReference type="Pfam" id="PF05804">
    <property type="entry name" value="KAP"/>
    <property type="match status" value="3"/>
</dbReference>
<dbReference type="PANTHER" id="PTHR15605">
    <property type="entry name" value="KINESIN-ASSOCIATED PROTEINS"/>
    <property type="match status" value="1"/>
</dbReference>
<dbReference type="PANTHER" id="PTHR15605:SF2">
    <property type="entry name" value="KINESIN-ASSOCIATED PROTEIN 3"/>
    <property type="match status" value="1"/>
</dbReference>
<feature type="region of interest" description="Disordered" evidence="1">
    <location>
        <begin position="690"/>
        <end position="715"/>
    </location>
</feature>
<reference evidence="3" key="1">
    <citation type="submission" date="2020-05" db="EMBL/GenBank/DDBJ databases">
        <title>Phylogenomic resolution of chytrid fungi.</title>
        <authorList>
            <person name="Stajich J.E."/>
            <person name="Amses K."/>
            <person name="Simmons R."/>
            <person name="Seto K."/>
            <person name="Myers J."/>
            <person name="Bonds A."/>
            <person name="Quandt C.A."/>
            <person name="Barry K."/>
            <person name="Liu P."/>
            <person name="Grigoriev I."/>
            <person name="Longcore J.E."/>
            <person name="James T.Y."/>
        </authorList>
    </citation>
    <scope>NUCLEOTIDE SEQUENCE</scope>
    <source>
        <strain evidence="3">PLAUS21</strain>
    </source>
</reference>
<name>A0AAD5UKZ0_9FUNG</name>
<dbReference type="GO" id="GO:0044782">
    <property type="term" value="P:cilium organization"/>
    <property type="evidence" value="ECO:0007669"/>
    <property type="project" value="TreeGrafter"/>
</dbReference>
<gene>
    <name evidence="3" type="primary">KIFAP3_2</name>
    <name evidence="2" type="synonym">KIFAP3_1</name>
    <name evidence="2" type="ORF">HK103_002822</name>
    <name evidence="3" type="ORF">HK103_002842</name>
</gene>
<dbReference type="EMBL" id="JADGKB010000020">
    <property type="protein sequence ID" value="KAJ3259175.1"/>
    <property type="molecule type" value="Genomic_DNA"/>
</dbReference>
<dbReference type="InterPro" id="IPR008658">
    <property type="entry name" value="KAP3"/>
</dbReference>
<evidence type="ECO:0000313" key="2">
    <source>
        <dbReference type="EMBL" id="KAJ3259175.1"/>
    </source>
</evidence>
<protein>
    <submittedName>
        <fullName evidence="3">Kinesin-associated protein 3</fullName>
    </submittedName>
</protein>
<feature type="compositionally biased region" description="Acidic residues" evidence="1">
    <location>
        <begin position="692"/>
        <end position="701"/>
    </location>
</feature>
<evidence type="ECO:0000313" key="4">
    <source>
        <dbReference type="Proteomes" id="UP001210925"/>
    </source>
</evidence>
<dbReference type="GO" id="GO:0016939">
    <property type="term" value="C:kinesin II complex"/>
    <property type="evidence" value="ECO:0007669"/>
    <property type="project" value="TreeGrafter"/>
</dbReference>
<dbReference type="InterPro" id="IPR016024">
    <property type="entry name" value="ARM-type_fold"/>
</dbReference>
<accession>A0AAD5UKZ0</accession>
<dbReference type="SMART" id="SM01297">
    <property type="entry name" value="KAP"/>
    <property type="match status" value="1"/>
</dbReference>
<proteinExistence type="predicted"/>
<evidence type="ECO:0000256" key="1">
    <source>
        <dbReference type="SAM" id="MobiDB-lite"/>
    </source>
</evidence>
<dbReference type="GO" id="GO:0035869">
    <property type="term" value="C:ciliary transition zone"/>
    <property type="evidence" value="ECO:0007669"/>
    <property type="project" value="TreeGrafter"/>
</dbReference>
<dbReference type="SUPFAM" id="SSF48371">
    <property type="entry name" value="ARM repeat"/>
    <property type="match status" value="1"/>
</dbReference>
<dbReference type="InterPro" id="IPR011989">
    <property type="entry name" value="ARM-like"/>
</dbReference>
<evidence type="ECO:0000313" key="3">
    <source>
        <dbReference type="EMBL" id="KAJ3259195.1"/>
    </source>
</evidence>
<dbReference type="Gene3D" id="1.25.10.10">
    <property type="entry name" value="Leucine-rich Repeat Variant"/>
    <property type="match status" value="1"/>
</dbReference>
<organism evidence="3 4">
    <name type="scientific">Boothiomyces macroporosus</name>
    <dbReference type="NCBI Taxonomy" id="261099"/>
    <lineage>
        <taxon>Eukaryota</taxon>
        <taxon>Fungi</taxon>
        <taxon>Fungi incertae sedis</taxon>
        <taxon>Chytridiomycota</taxon>
        <taxon>Chytridiomycota incertae sedis</taxon>
        <taxon>Chytridiomycetes</taxon>
        <taxon>Rhizophydiales</taxon>
        <taxon>Terramycetaceae</taxon>
        <taxon>Boothiomyces</taxon>
    </lineage>
</organism>
<dbReference type="GO" id="GO:0005930">
    <property type="term" value="C:axoneme"/>
    <property type="evidence" value="ECO:0007669"/>
    <property type="project" value="TreeGrafter"/>
</dbReference>
<dbReference type="Proteomes" id="UP001210925">
    <property type="component" value="Unassembled WGS sequence"/>
</dbReference>
<dbReference type="GO" id="GO:0019894">
    <property type="term" value="F:kinesin binding"/>
    <property type="evidence" value="ECO:0007669"/>
    <property type="project" value="InterPro"/>
</dbReference>
<sequence length="715" mass="82056">MAAQDELESYQLKKKIFPGPIDVHPTENAIIVNYTAQAAILGENGQPVAGDKKTCQKVIRIKSLNPNSNISSMAQGIIEKCKLIHPSRANEVEQLLYYLQKRNANADDSDKAWLKKQLDDSRVSDEARESEIMIAQNEPSSLSQIETYIEGLYEEIKEKIHSTRCILQLAKIPENMPTLVANESLMSALSRVLREDGRRSMELVTNIIYIFFCFSNFSEFHPVITANKVGDMCLRIADQELTRFNLLVQDIQKFEERVSFHLLLNLAEDLNIEVKMIKRDIIKYLIEMLDRNTPELLLLIVTFLKKLSVFQENKDQMLKYSTKLLDKLETLIQSEHQGLQGLSLRLILNLSHDHQFRDLFIKRNFVSKLVNGLSKKNYLMVTLQLLYQLSIDQENRECSDFAEAIPHILRMILEYKGDRVNLEIMALGINITTVYEYSRIIVEENGLKFLLKRALKTRDPLLFKMLRNMCEHDDISIKMRFLDGIDEMMVLLLNSADNPDLMVEILGVLGNLNIPDFDWGKLAASYNLLDYLAAIITKSLRGTVEISESIGQGVEENDDILLQAIIVLGTMANDENIAPMVAQTSILKILVNTMMKVIDYLIDLLYDRNVEIRKVCDAALSIIGEIDEEWDRKLRRQKFTWHNSEWIKIMTQQEPTDLIEESAVILGPQTSLNLSQDMYDTKREYRSHSYIDSDDEDDDEKPEIGGSNALLYGPM</sequence>